<dbReference type="AlphaFoldDB" id="A0A7X1FVQ3"/>
<dbReference type="PROSITE" id="PS50995">
    <property type="entry name" value="HTH_MARR_2"/>
    <property type="match status" value="1"/>
</dbReference>
<protein>
    <submittedName>
        <fullName evidence="3">MarR family transcriptional regulator</fullName>
    </submittedName>
</protein>
<dbReference type="InterPro" id="IPR036390">
    <property type="entry name" value="WH_DNA-bd_sf"/>
</dbReference>
<dbReference type="RefSeq" id="WP_185677703.1">
    <property type="nucleotide sequence ID" value="NZ_JACLAX010000001.1"/>
</dbReference>
<evidence type="ECO:0000313" key="4">
    <source>
        <dbReference type="Proteomes" id="UP000551327"/>
    </source>
</evidence>
<dbReference type="SUPFAM" id="SSF46785">
    <property type="entry name" value="Winged helix' DNA-binding domain"/>
    <property type="match status" value="1"/>
</dbReference>
<evidence type="ECO:0000256" key="1">
    <source>
        <dbReference type="SAM" id="MobiDB-lite"/>
    </source>
</evidence>
<dbReference type="GO" id="GO:0003700">
    <property type="term" value="F:DNA-binding transcription factor activity"/>
    <property type="evidence" value="ECO:0007669"/>
    <property type="project" value="InterPro"/>
</dbReference>
<accession>A0A7X1FVQ3</accession>
<dbReference type="EMBL" id="JACLAX010000001">
    <property type="protein sequence ID" value="MBC2667836.1"/>
    <property type="molecule type" value="Genomic_DNA"/>
</dbReference>
<feature type="domain" description="HTH marR-type" evidence="2">
    <location>
        <begin position="28"/>
        <end position="158"/>
    </location>
</feature>
<dbReference type="InterPro" id="IPR039422">
    <property type="entry name" value="MarR/SlyA-like"/>
</dbReference>
<keyword evidence="4" id="KW-1185">Reference proteome</keyword>
<dbReference type="PANTHER" id="PTHR33164">
    <property type="entry name" value="TRANSCRIPTIONAL REGULATOR, MARR FAMILY"/>
    <property type="match status" value="1"/>
</dbReference>
<dbReference type="PANTHER" id="PTHR33164:SF43">
    <property type="entry name" value="HTH-TYPE TRANSCRIPTIONAL REPRESSOR YETL"/>
    <property type="match status" value="1"/>
</dbReference>
<dbReference type="InterPro" id="IPR000835">
    <property type="entry name" value="HTH_MarR-typ"/>
</dbReference>
<dbReference type="Gene3D" id="1.10.10.10">
    <property type="entry name" value="Winged helix-like DNA-binding domain superfamily/Winged helix DNA-binding domain"/>
    <property type="match status" value="1"/>
</dbReference>
<dbReference type="SMART" id="SM00347">
    <property type="entry name" value="HTH_MARR"/>
    <property type="match status" value="1"/>
</dbReference>
<evidence type="ECO:0000313" key="3">
    <source>
        <dbReference type="EMBL" id="MBC2667836.1"/>
    </source>
</evidence>
<reference evidence="3 4" key="1">
    <citation type="submission" date="2020-08" db="EMBL/GenBank/DDBJ databases">
        <title>The genome sequence of type strain Novosphingobium piscinae KCTC 42194.</title>
        <authorList>
            <person name="Liu Y."/>
        </authorList>
    </citation>
    <scope>NUCLEOTIDE SEQUENCE [LARGE SCALE GENOMIC DNA]</scope>
    <source>
        <strain evidence="3 4">KCTC 42194</strain>
    </source>
</reference>
<gene>
    <name evidence="3" type="ORF">H7F53_01590</name>
</gene>
<organism evidence="3 4">
    <name type="scientific">Novosphingobium piscinae</name>
    <dbReference type="NCBI Taxonomy" id="1507448"/>
    <lineage>
        <taxon>Bacteria</taxon>
        <taxon>Pseudomonadati</taxon>
        <taxon>Pseudomonadota</taxon>
        <taxon>Alphaproteobacteria</taxon>
        <taxon>Sphingomonadales</taxon>
        <taxon>Sphingomonadaceae</taxon>
        <taxon>Novosphingobium</taxon>
    </lineage>
</organism>
<evidence type="ECO:0000259" key="2">
    <source>
        <dbReference type="PROSITE" id="PS50995"/>
    </source>
</evidence>
<dbReference type="InterPro" id="IPR036388">
    <property type="entry name" value="WH-like_DNA-bd_sf"/>
</dbReference>
<proteinExistence type="predicted"/>
<dbReference type="Proteomes" id="UP000551327">
    <property type="component" value="Unassembled WGS sequence"/>
</dbReference>
<dbReference type="GO" id="GO:0006950">
    <property type="term" value="P:response to stress"/>
    <property type="evidence" value="ECO:0007669"/>
    <property type="project" value="TreeGrafter"/>
</dbReference>
<feature type="region of interest" description="Disordered" evidence="1">
    <location>
        <begin position="1"/>
        <end position="26"/>
    </location>
</feature>
<dbReference type="Pfam" id="PF12802">
    <property type="entry name" value="MarR_2"/>
    <property type="match status" value="1"/>
</dbReference>
<sequence length="181" mass="19402">MRLADNHPASPAERGEETTAGLADDPMSGTLHYELRRAAGALSALMTRLFGEFGLKPSEATMLMTIGRNPGCTQSEIARTHRSQQANLVPLIARLEREGLIARTPGKGRIMGLATTARGDALLGAVEDRFVRIDHCLAGHLNEPARTALVQALQEICRNACHFERQPNPVASGRASDGTPA</sequence>
<name>A0A7X1FVQ3_9SPHN</name>
<comment type="caution">
    <text evidence="3">The sequence shown here is derived from an EMBL/GenBank/DDBJ whole genome shotgun (WGS) entry which is preliminary data.</text>
</comment>